<dbReference type="NCBIfam" id="TIGR00049">
    <property type="entry name" value="iron-sulfur cluster assembly accessory protein"/>
    <property type="match status" value="1"/>
</dbReference>
<feature type="domain" description="Core" evidence="5">
    <location>
        <begin position="15"/>
        <end position="115"/>
    </location>
</feature>
<evidence type="ECO:0000313" key="6">
    <source>
        <dbReference type="EMBL" id="SDG15098.1"/>
    </source>
</evidence>
<dbReference type="OrthoDB" id="9801228at2"/>
<comment type="similarity">
    <text evidence="4">Belongs to the HesB/IscA family.</text>
</comment>
<dbReference type="RefSeq" id="WP_092525242.1">
    <property type="nucleotide sequence ID" value="NZ_FNCI01000005.1"/>
</dbReference>
<dbReference type="PANTHER" id="PTHR43011:SF1">
    <property type="entry name" value="IRON-SULFUR CLUSTER ASSEMBLY 2 HOMOLOG, MITOCHONDRIAL"/>
    <property type="match status" value="1"/>
</dbReference>
<dbReference type="NCBIfam" id="NF010147">
    <property type="entry name" value="PRK13623.1"/>
    <property type="match status" value="1"/>
</dbReference>
<gene>
    <name evidence="4" type="primary">erpA</name>
    <name evidence="6" type="ORF">SAMN05216571_10574</name>
</gene>
<dbReference type="GO" id="GO:0051537">
    <property type="term" value="F:2 iron, 2 sulfur cluster binding"/>
    <property type="evidence" value="ECO:0007669"/>
    <property type="project" value="UniProtKB-ARBA"/>
</dbReference>
<protein>
    <recommendedName>
        <fullName evidence="4">Iron-sulfur cluster insertion protein ErpA</fullName>
    </recommendedName>
</protein>
<dbReference type="PANTHER" id="PTHR43011">
    <property type="entry name" value="IRON-SULFUR CLUSTER ASSEMBLY 2 HOMOLOG, MITOCHONDRIAL"/>
    <property type="match status" value="1"/>
</dbReference>
<organism evidence="6 7">
    <name type="scientific">Onishia taeanensis</name>
    <dbReference type="NCBI Taxonomy" id="284577"/>
    <lineage>
        <taxon>Bacteria</taxon>
        <taxon>Pseudomonadati</taxon>
        <taxon>Pseudomonadota</taxon>
        <taxon>Gammaproteobacteria</taxon>
        <taxon>Oceanospirillales</taxon>
        <taxon>Halomonadaceae</taxon>
        <taxon>Onishia</taxon>
    </lineage>
</organism>
<dbReference type="FunFam" id="2.60.300.12:FF:000002">
    <property type="entry name" value="Iron-sulfur cluster insertion protein ErpA"/>
    <property type="match status" value="1"/>
</dbReference>
<evidence type="ECO:0000259" key="5">
    <source>
        <dbReference type="Pfam" id="PF01521"/>
    </source>
</evidence>
<accession>A0A1G7RWH0</accession>
<evidence type="ECO:0000313" key="7">
    <source>
        <dbReference type="Proteomes" id="UP000198641"/>
    </source>
</evidence>
<feature type="binding site" evidence="4">
    <location>
        <position position="48"/>
    </location>
    <ligand>
        <name>iron-sulfur cluster</name>
        <dbReference type="ChEBI" id="CHEBI:30408"/>
    </ligand>
</feature>
<dbReference type="InterPro" id="IPR023063">
    <property type="entry name" value="ErpA_proteobact"/>
</dbReference>
<dbReference type="SUPFAM" id="SSF89360">
    <property type="entry name" value="HesB-like domain"/>
    <property type="match status" value="1"/>
</dbReference>
<evidence type="ECO:0000256" key="3">
    <source>
        <dbReference type="ARBA" id="ARBA00023014"/>
    </source>
</evidence>
<dbReference type="GO" id="GO:0016226">
    <property type="term" value="P:iron-sulfur cluster assembly"/>
    <property type="evidence" value="ECO:0007669"/>
    <property type="project" value="UniProtKB-UniRule"/>
</dbReference>
<dbReference type="InterPro" id="IPR016092">
    <property type="entry name" value="ATAP"/>
</dbReference>
<reference evidence="6 7" key="1">
    <citation type="submission" date="2016-10" db="EMBL/GenBank/DDBJ databases">
        <authorList>
            <person name="de Groot N.N."/>
        </authorList>
    </citation>
    <scope>NUCLEOTIDE SEQUENCE [LARGE SCALE GENOMIC DNA]</scope>
    <source>
        <strain evidence="6 7">BH539</strain>
    </source>
</reference>
<dbReference type="AlphaFoldDB" id="A0A1G7RWH0"/>
<keyword evidence="1 4" id="KW-0479">Metal-binding</keyword>
<dbReference type="GO" id="GO:0005506">
    <property type="term" value="F:iron ion binding"/>
    <property type="evidence" value="ECO:0007669"/>
    <property type="project" value="UniProtKB-UniRule"/>
</dbReference>
<comment type="function">
    <text evidence="4">Required for insertion of 4Fe-4S clusters for at least IspG.</text>
</comment>
<evidence type="ECO:0000256" key="1">
    <source>
        <dbReference type="ARBA" id="ARBA00022723"/>
    </source>
</evidence>
<keyword evidence="2 4" id="KW-0408">Iron</keyword>
<comment type="subunit">
    <text evidence="4">Homodimer.</text>
</comment>
<dbReference type="GO" id="GO:0051539">
    <property type="term" value="F:4 iron, 4 sulfur cluster binding"/>
    <property type="evidence" value="ECO:0007669"/>
    <property type="project" value="TreeGrafter"/>
</dbReference>
<dbReference type="PROSITE" id="PS01152">
    <property type="entry name" value="HESB"/>
    <property type="match status" value="1"/>
</dbReference>
<dbReference type="Pfam" id="PF01521">
    <property type="entry name" value="Fe-S_biosyn"/>
    <property type="match status" value="1"/>
</dbReference>
<dbReference type="InterPro" id="IPR000361">
    <property type="entry name" value="ATAP_core_dom"/>
</dbReference>
<dbReference type="InterPro" id="IPR035903">
    <property type="entry name" value="HesB-like_dom_sf"/>
</dbReference>
<keyword evidence="7" id="KW-1185">Reference proteome</keyword>
<evidence type="ECO:0000256" key="2">
    <source>
        <dbReference type="ARBA" id="ARBA00023004"/>
    </source>
</evidence>
<name>A0A1G7RWH0_9GAMM</name>
<feature type="binding site" evidence="4">
    <location>
        <position position="114"/>
    </location>
    <ligand>
        <name>iron-sulfur cluster</name>
        <dbReference type="ChEBI" id="CHEBI:30408"/>
    </ligand>
</feature>
<evidence type="ECO:0000256" key="4">
    <source>
        <dbReference type="HAMAP-Rule" id="MF_01380"/>
    </source>
</evidence>
<dbReference type="HAMAP" id="MF_01380">
    <property type="entry name" value="Fe_S_insert_ErpA"/>
    <property type="match status" value="1"/>
</dbReference>
<dbReference type="Proteomes" id="UP000198641">
    <property type="component" value="Unassembled WGS sequence"/>
</dbReference>
<comment type="cofactor">
    <cofactor evidence="4">
        <name>iron-sulfur cluster</name>
        <dbReference type="ChEBI" id="CHEBI:30408"/>
    </cofactor>
    <text evidence="4">Binds 1 iron-sulfur cluster per subunit.</text>
</comment>
<dbReference type="Gene3D" id="2.60.300.12">
    <property type="entry name" value="HesB-like domain"/>
    <property type="match status" value="1"/>
</dbReference>
<dbReference type="InterPro" id="IPR017870">
    <property type="entry name" value="FeS_cluster_insertion_CS"/>
</dbReference>
<feature type="binding site" evidence="4">
    <location>
        <position position="112"/>
    </location>
    <ligand>
        <name>iron-sulfur cluster</name>
        <dbReference type="ChEBI" id="CHEBI:30408"/>
    </ligand>
</feature>
<dbReference type="GO" id="GO:0005829">
    <property type="term" value="C:cytosol"/>
    <property type="evidence" value="ECO:0007669"/>
    <property type="project" value="TreeGrafter"/>
</dbReference>
<proteinExistence type="inferred from homology"/>
<keyword evidence="3 4" id="KW-0411">Iron-sulfur</keyword>
<sequence>MSGAESFDPGSVKPMQLSPSAQQRLRGLIAEEGNAALKLRVYVTGGGCSGFQYGFDFADDASEDDTLIAFDDVAMIVDPLSYQYLVGSTVDYEEGLAGARFVIQNPNATSTCGCGASFMV</sequence>
<dbReference type="STRING" id="284577.SAMN05216571_10574"/>
<dbReference type="EMBL" id="FNCI01000005">
    <property type="protein sequence ID" value="SDG15098.1"/>
    <property type="molecule type" value="Genomic_DNA"/>
</dbReference>